<evidence type="ECO:0000259" key="4">
    <source>
        <dbReference type="SMART" id="SM00415"/>
    </source>
</evidence>
<dbReference type="OrthoDB" id="46283at2759"/>
<feature type="compositionally biased region" description="Pro residues" evidence="3">
    <location>
        <begin position="755"/>
        <end position="764"/>
    </location>
</feature>
<feature type="region of interest" description="Disordered" evidence="3">
    <location>
        <begin position="477"/>
        <end position="590"/>
    </location>
</feature>
<evidence type="ECO:0000256" key="2">
    <source>
        <dbReference type="RuleBase" id="RU004020"/>
    </source>
</evidence>
<organism evidence="5 6">
    <name type="scientific">Nitzschia inconspicua</name>
    <dbReference type="NCBI Taxonomy" id="303405"/>
    <lineage>
        <taxon>Eukaryota</taxon>
        <taxon>Sar</taxon>
        <taxon>Stramenopiles</taxon>
        <taxon>Ochrophyta</taxon>
        <taxon>Bacillariophyta</taxon>
        <taxon>Bacillariophyceae</taxon>
        <taxon>Bacillariophycidae</taxon>
        <taxon>Bacillariales</taxon>
        <taxon>Bacillariaceae</taxon>
        <taxon>Nitzschia</taxon>
    </lineage>
</organism>
<sequence length="830" mass="89925">MTASIDTQNILDLLNWDLTNGAIMMNEAIPEMNQRPLTSRVGEEASHERSHTMTKEEVTAAAAVASLAAKAASIAAVDLNMFKKRERSEADQTSTPSSLSSCSNSQDKDSEQAERSRQKIARIDGHLADPATQASPGVTAKSTDPPAIQHATTFNTFATAAPPLHQQMLPLGPKPPSAPATPLIHTTSHTVTTVAPPLHQQMLPLGPKPPSAPATPPIQHGTTSDTAGAVAPPLHQQMLPLGPKPPPAPATPAIKHGTTSGTVEAEAPPLHPQHQPPGPTSNSDPSTSEDSGTDLVLRPFPYFYYRDFSTVPDPDPFTPLTAPGRVPNFPAKMHSILSRADLVDIVAWMPHGRAWRVLKPREFECRVIPTYFEHAKFSSFIRQANGWGFRRLTQGKDRNAYYHEMFLRGLPHLCKMMKRPGVSEKQSADPDQEPDFYKITEEHPVPEQAEDDSILLQCTLQGGPKARMPVYFGALPSSSSATGGPAQVSHSTNSAPGQQYVHPEAPSQHSNTCSLDPHHTMHPPAPHMTEPNRPSNLNYSHAPSGGNTTAQAGSNGSLPPSINSAPPQSGYSGPTKSPSIPSPIAEVLNQPFSSDPAKQFAAGFAAAASLSHEQLQKILSQALSAAPPKTLAPSGHPSDSSPAQQQVYHQGPPVPTGEHLYLPTSAAQATGHHVHTPAPTWKDHGQHTMHQDHVHTTHPTQQHHGNVPQPLSHHQHYHTPPSPPHRPQFHRPQADDYHPHYVNSQTHYHSYPTGPAAPPGPPLPQHHHPTTGASHYGSATLPPQPTSTHHNYPGGESHQHHYQQQYPIHHQHQHPVEYHHHHHHQNPPTM</sequence>
<feature type="region of interest" description="Disordered" evidence="3">
    <location>
        <begin position="34"/>
        <end position="54"/>
    </location>
</feature>
<keyword evidence="6" id="KW-1185">Reference proteome</keyword>
<feature type="compositionally biased region" description="Polar residues" evidence="3">
    <location>
        <begin position="477"/>
        <end position="497"/>
    </location>
</feature>
<dbReference type="GO" id="GO:0003700">
    <property type="term" value="F:DNA-binding transcription factor activity"/>
    <property type="evidence" value="ECO:0007669"/>
    <property type="project" value="InterPro"/>
</dbReference>
<feature type="compositionally biased region" description="Basic and acidic residues" evidence="3">
    <location>
        <begin position="41"/>
        <end position="54"/>
    </location>
</feature>
<comment type="similarity">
    <text evidence="2">Belongs to the HSF family.</text>
</comment>
<feature type="region of interest" description="Disordered" evidence="3">
    <location>
        <begin position="165"/>
        <end position="184"/>
    </location>
</feature>
<keyword evidence="1 5" id="KW-0238">DNA-binding</keyword>
<feature type="compositionally biased region" description="Pro residues" evidence="3">
    <location>
        <begin position="269"/>
        <end position="279"/>
    </location>
</feature>
<feature type="region of interest" description="Disordered" evidence="3">
    <location>
        <begin position="87"/>
        <end position="146"/>
    </location>
</feature>
<dbReference type="GO" id="GO:0043565">
    <property type="term" value="F:sequence-specific DNA binding"/>
    <property type="evidence" value="ECO:0007669"/>
    <property type="project" value="InterPro"/>
</dbReference>
<evidence type="ECO:0000313" key="5">
    <source>
        <dbReference type="EMBL" id="KAG7349415.1"/>
    </source>
</evidence>
<feature type="compositionally biased region" description="Polar residues" evidence="3">
    <location>
        <begin position="637"/>
        <end position="648"/>
    </location>
</feature>
<comment type="caution">
    <text evidence="5">The sequence shown here is derived from an EMBL/GenBank/DDBJ whole genome shotgun (WGS) entry which is preliminary data.</text>
</comment>
<feature type="region of interest" description="Disordered" evidence="3">
    <location>
        <begin position="200"/>
        <end position="292"/>
    </location>
</feature>
<evidence type="ECO:0000256" key="1">
    <source>
        <dbReference type="ARBA" id="ARBA00023125"/>
    </source>
</evidence>
<dbReference type="EMBL" id="JAGRRH010000019">
    <property type="protein sequence ID" value="KAG7349415.1"/>
    <property type="molecule type" value="Genomic_DNA"/>
</dbReference>
<dbReference type="SMART" id="SM00415">
    <property type="entry name" value="HSF"/>
    <property type="match status" value="1"/>
</dbReference>
<evidence type="ECO:0000256" key="3">
    <source>
        <dbReference type="SAM" id="MobiDB-lite"/>
    </source>
</evidence>
<dbReference type="PANTHER" id="PTHR10015:SF206">
    <property type="entry name" value="HSF-TYPE DNA-BINDING DOMAIN-CONTAINING PROTEIN"/>
    <property type="match status" value="1"/>
</dbReference>
<evidence type="ECO:0000313" key="6">
    <source>
        <dbReference type="Proteomes" id="UP000693970"/>
    </source>
</evidence>
<reference evidence="5" key="1">
    <citation type="journal article" date="2021" name="Sci. Rep.">
        <title>Diploid genomic architecture of Nitzschia inconspicua, an elite biomass production diatom.</title>
        <authorList>
            <person name="Oliver A."/>
            <person name="Podell S."/>
            <person name="Pinowska A."/>
            <person name="Traller J.C."/>
            <person name="Smith S.R."/>
            <person name="McClure R."/>
            <person name="Beliaev A."/>
            <person name="Bohutskyi P."/>
            <person name="Hill E.A."/>
            <person name="Rabines A."/>
            <person name="Zheng H."/>
            <person name="Allen L.Z."/>
            <person name="Kuo A."/>
            <person name="Grigoriev I.V."/>
            <person name="Allen A.E."/>
            <person name="Hazlebeck D."/>
            <person name="Allen E.E."/>
        </authorList>
    </citation>
    <scope>NUCLEOTIDE SEQUENCE</scope>
    <source>
        <strain evidence="5">Hildebrandi</strain>
    </source>
</reference>
<protein>
    <submittedName>
        <fullName evidence="5">HSF-type DNA-binding protein</fullName>
    </submittedName>
</protein>
<feature type="compositionally biased region" description="Basic and acidic residues" evidence="3">
    <location>
        <begin position="681"/>
        <end position="695"/>
    </location>
</feature>
<feature type="region of interest" description="Disordered" evidence="3">
    <location>
        <begin position="626"/>
        <end position="803"/>
    </location>
</feature>
<dbReference type="FunFam" id="1.10.10.10:FF:000479">
    <property type="entry name" value="Predicted protein"/>
    <property type="match status" value="1"/>
</dbReference>
<dbReference type="AlphaFoldDB" id="A0A9K3KT56"/>
<feature type="domain" description="HSF-type DNA-binding" evidence="4">
    <location>
        <begin position="325"/>
        <end position="420"/>
    </location>
</feature>
<dbReference type="PANTHER" id="PTHR10015">
    <property type="entry name" value="HEAT SHOCK TRANSCRIPTION FACTOR"/>
    <property type="match status" value="1"/>
</dbReference>
<dbReference type="Pfam" id="PF00447">
    <property type="entry name" value="HSF_DNA-bind"/>
    <property type="match status" value="1"/>
</dbReference>
<reference evidence="5" key="2">
    <citation type="submission" date="2021-04" db="EMBL/GenBank/DDBJ databases">
        <authorList>
            <person name="Podell S."/>
        </authorList>
    </citation>
    <scope>NUCLEOTIDE SEQUENCE</scope>
    <source>
        <strain evidence="5">Hildebrandi</strain>
    </source>
</reference>
<feature type="compositionally biased region" description="Pro residues" evidence="3">
    <location>
        <begin position="206"/>
        <end position="216"/>
    </location>
</feature>
<feature type="compositionally biased region" description="Polar residues" evidence="3">
    <location>
        <begin position="532"/>
        <end position="579"/>
    </location>
</feature>
<feature type="compositionally biased region" description="Basic and acidic residues" evidence="3">
    <location>
        <begin position="106"/>
        <end position="127"/>
    </location>
</feature>
<feature type="compositionally biased region" description="Polar residues" evidence="3">
    <location>
        <begin position="280"/>
        <end position="290"/>
    </location>
</feature>
<proteinExistence type="inferred from homology"/>
<gene>
    <name evidence="5" type="ORF">IV203_012012</name>
</gene>
<feature type="compositionally biased region" description="Low complexity" evidence="3">
    <location>
        <begin position="94"/>
        <end position="105"/>
    </location>
</feature>
<dbReference type="InterPro" id="IPR000232">
    <property type="entry name" value="HSF_DNA-bd"/>
</dbReference>
<accession>A0A9K3KT56</accession>
<dbReference type="Proteomes" id="UP000693970">
    <property type="component" value="Unassembled WGS sequence"/>
</dbReference>
<feature type="compositionally biased region" description="Polar residues" evidence="3">
    <location>
        <begin position="132"/>
        <end position="142"/>
    </location>
</feature>
<name>A0A9K3KT56_9STRA</name>